<dbReference type="AlphaFoldDB" id="A0A1R1YCD3"/>
<dbReference type="SUPFAM" id="SSF56104">
    <property type="entry name" value="SAICAR synthase-like"/>
    <property type="match status" value="1"/>
</dbReference>
<reference evidence="8" key="1">
    <citation type="submission" date="2017-01" db="EMBL/GenBank/DDBJ databases">
        <authorList>
            <person name="Wang Y."/>
            <person name="White M."/>
            <person name="Kvist S."/>
            <person name="Moncalvo J.-M."/>
        </authorList>
    </citation>
    <scope>NUCLEOTIDE SEQUENCE [LARGE SCALE GENOMIC DNA]</scope>
    <source>
        <strain evidence="8">ID-206-W2</strain>
    </source>
</reference>
<dbReference type="GO" id="GO:0032958">
    <property type="term" value="P:inositol phosphate biosynthetic process"/>
    <property type="evidence" value="ECO:0007669"/>
    <property type="project" value="InterPro"/>
</dbReference>
<evidence type="ECO:0000256" key="2">
    <source>
        <dbReference type="ARBA" id="ARBA00022679"/>
    </source>
</evidence>
<feature type="region of interest" description="Disordered" evidence="5">
    <location>
        <begin position="233"/>
        <end position="253"/>
    </location>
</feature>
<dbReference type="OrthoDB" id="338650at2759"/>
<dbReference type="GO" id="GO:0046854">
    <property type="term" value="P:phosphatidylinositol phosphate biosynthetic process"/>
    <property type="evidence" value="ECO:0007669"/>
    <property type="project" value="TreeGrafter"/>
</dbReference>
<dbReference type="GO" id="GO:0005737">
    <property type="term" value="C:cytoplasm"/>
    <property type="evidence" value="ECO:0007669"/>
    <property type="project" value="TreeGrafter"/>
</dbReference>
<comment type="similarity">
    <text evidence="1 4">Belongs to the inositol phosphokinase (IPK) family.</text>
</comment>
<keyword evidence="3 4" id="KW-0418">Kinase</keyword>
<evidence type="ECO:0000256" key="5">
    <source>
        <dbReference type="SAM" id="MobiDB-lite"/>
    </source>
</evidence>
<evidence type="ECO:0000256" key="3">
    <source>
        <dbReference type="ARBA" id="ARBA00022777"/>
    </source>
</evidence>
<proteinExistence type="inferred from homology"/>
<organism evidence="7 8">
    <name type="scientific">Smittium culicis</name>
    <dbReference type="NCBI Taxonomy" id="133412"/>
    <lineage>
        <taxon>Eukaryota</taxon>
        <taxon>Fungi</taxon>
        <taxon>Fungi incertae sedis</taxon>
        <taxon>Zoopagomycota</taxon>
        <taxon>Kickxellomycotina</taxon>
        <taxon>Harpellomycetes</taxon>
        <taxon>Harpellales</taxon>
        <taxon>Legeriomycetaceae</taxon>
        <taxon>Smittium</taxon>
    </lineage>
</organism>
<dbReference type="InterPro" id="IPR038286">
    <property type="entry name" value="IPK_sf"/>
</dbReference>
<dbReference type="Gene3D" id="3.30.470.160">
    <property type="entry name" value="Inositol polyphosphate kinase"/>
    <property type="match status" value="1"/>
</dbReference>
<feature type="compositionally biased region" description="Acidic residues" evidence="5">
    <location>
        <begin position="240"/>
        <end position="252"/>
    </location>
</feature>
<evidence type="ECO:0000313" key="7">
    <source>
        <dbReference type="EMBL" id="OMJ24475.1"/>
    </source>
</evidence>
<sequence length="303" mass="34296">MINKANTTSSGAIGVRLCGYQTYQIPSHTNHISLGKNCKLELFKSDPESCRHLTPIEVESKISDFFSKNTIPDDYREYLLNRYLDILEEYLKVLSNLDFRMYSSSLLFVYEIDHDRICSLGYPDNISYLQNSVTPFPESNSSYSNTSQNSISTKENFLDQPNLTQSLKDSHILPLTTIETNPYAKNADTFLEKSHELPILTNDEDLAVNSSRILASESKKPLALKSSLAKTQDYTSSEYSDNDDERFSETESDSSSIYTNSLIELRAIDFAHSTWEKPGKGPDEGYLSGLKKLIEILENTLNN</sequence>
<dbReference type="EMBL" id="LSSM01001819">
    <property type="protein sequence ID" value="OMJ24475.1"/>
    <property type="molecule type" value="Genomic_DNA"/>
</dbReference>
<dbReference type="Proteomes" id="UP000187429">
    <property type="component" value="Unassembled WGS sequence"/>
</dbReference>
<name>A0A1R1YCD3_9FUNG</name>
<evidence type="ECO:0000256" key="4">
    <source>
        <dbReference type="RuleBase" id="RU363090"/>
    </source>
</evidence>
<comment type="caution">
    <text evidence="7">The sequence shown here is derived from an EMBL/GenBank/DDBJ whole genome shotgun (WGS) entry which is preliminary data.</text>
</comment>
<keyword evidence="2 4" id="KW-0808">Transferase</keyword>
<evidence type="ECO:0000313" key="8">
    <source>
        <dbReference type="Proteomes" id="UP000187429"/>
    </source>
</evidence>
<dbReference type="EMBL" id="LSSM01005674">
    <property type="protein sequence ID" value="OMJ12214.1"/>
    <property type="molecule type" value="Genomic_DNA"/>
</dbReference>
<dbReference type="EC" id="2.7.-.-" evidence="4"/>
<dbReference type="PANTHER" id="PTHR12400:SF21">
    <property type="entry name" value="KINASE"/>
    <property type="match status" value="1"/>
</dbReference>
<evidence type="ECO:0000313" key="6">
    <source>
        <dbReference type="EMBL" id="OMJ12214.1"/>
    </source>
</evidence>
<evidence type="ECO:0000256" key="1">
    <source>
        <dbReference type="ARBA" id="ARBA00007374"/>
    </source>
</evidence>
<gene>
    <name evidence="7" type="ORF">AYI69_g4627</name>
    <name evidence="6" type="ORF">AYI69_g9504</name>
</gene>
<keyword evidence="8" id="KW-1185">Reference proteome</keyword>
<dbReference type="GO" id="GO:0000828">
    <property type="term" value="F:inositol hexakisphosphate kinase activity"/>
    <property type="evidence" value="ECO:0007669"/>
    <property type="project" value="TreeGrafter"/>
</dbReference>
<protein>
    <recommendedName>
        <fullName evidence="4">Kinase</fullName>
        <ecNumber evidence="4">2.7.-.-</ecNumber>
    </recommendedName>
</protein>
<dbReference type="PANTHER" id="PTHR12400">
    <property type="entry name" value="INOSITOL POLYPHOSPHATE KINASE"/>
    <property type="match status" value="1"/>
</dbReference>
<accession>A0A1R1YCD3</accession>
<dbReference type="InterPro" id="IPR005522">
    <property type="entry name" value="IPK"/>
</dbReference>
<reference evidence="7" key="2">
    <citation type="submission" date="2017-01" db="EMBL/GenBank/DDBJ databases">
        <authorList>
            <person name="Mah S.A."/>
            <person name="Swanson W.J."/>
            <person name="Moy G.W."/>
            <person name="Vacquier V.D."/>
        </authorList>
    </citation>
    <scope>NUCLEOTIDE SEQUENCE [LARGE SCALE GENOMIC DNA]</scope>
    <source>
        <strain evidence="7">ID-206-W2</strain>
    </source>
</reference>
<dbReference type="GO" id="GO:0005634">
    <property type="term" value="C:nucleus"/>
    <property type="evidence" value="ECO:0007669"/>
    <property type="project" value="TreeGrafter"/>
</dbReference>
<dbReference type="Pfam" id="PF03770">
    <property type="entry name" value="IPK"/>
    <property type="match status" value="1"/>
</dbReference>